<comment type="caution">
    <text evidence="2">The sequence shown here is derived from an EMBL/GenBank/DDBJ whole genome shotgun (WGS) entry which is preliminary data.</text>
</comment>
<name>A0A0J5IU58_9GAMM</name>
<dbReference type="Proteomes" id="UP000036277">
    <property type="component" value="Unassembled WGS sequence"/>
</dbReference>
<gene>
    <name evidence="2" type="ORF">AB204_02495</name>
</gene>
<accession>A0A0J5IU58</accession>
<feature type="region of interest" description="Disordered" evidence="1">
    <location>
        <begin position="248"/>
        <end position="272"/>
    </location>
</feature>
<keyword evidence="3" id="KW-1185">Reference proteome</keyword>
<feature type="compositionally biased region" description="Polar residues" evidence="1">
    <location>
        <begin position="248"/>
        <end position="260"/>
    </location>
</feature>
<feature type="region of interest" description="Disordered" evidence="1">
    <location>
        <begin position="151"/>
        <end position="202"/>
    </location>
</feature>
<dbReference type="AlphaFoldDB" id="A0A0J5IU58"/>
<proteinExistence type="predicted"/>
<feature type="compositionally biased region" description="Basic and acidic residues" evidence="1">
    <location>
        <begin position="263"/>
        <end position="272"/>
    </location>
</feature>
<dbReference type="PATRIC" id="fig|880157.4.peg.520"/>
<organism evidence="2 3">
    <name type="scientific">Xenorhabdus khoisanae</name>
    <dbReference type="NCBI Taxonomy" id="880157"/>
    <lineage>
        <taxon>Bacteria</taxon>
        <taxon>Pseudomonadati</taxon>
        <taxon>Pseudomonadota</taxon>
        <taxon>Gammaproteobacteria</taxon>
        <taxon>Enterobacterales</taxon>
        <taxon>Morganellaceae</taxon>
        <taxon>Xenorhabdus</taxon>
    </lineage>
</organism>
<evidence type="ECO:0000313" key="2">
    <source>
        <dbReference type="EMBL" id="KMJ46705.1"/>
    </source>
</evidence>
<dbReference type="OrthoDB" id="6442062at2"/>
<feature type="compositionally biased region" description="Basic and acidic residues" evidence="1">
    <location>
        <begin position="168"/>
        <end position="185"/>
    </location>
</feature>
<dbReference type="EMBL" id="LFCV01000013">
    <property type="protein sequence ID" value="KMJ46705.1"/>
    <property type="molecule type" value="Genomic_DNA"/>
</dbReference>
<dbReference type="RefSeq" id="WP_047961787.1">
    <property type="nucleotide sequence ID" value="NZ_CAWMBG010000013.1"/>
</dbReference>
<evidence type="ECO:0000313" key="3">
    <source>
        <dbReference type="Proteomes" id="UP000036277"/>
    </source>
</evidence>
<protein>
    <submittedName>
        <fullName evidence="2">Uncharacterized protein</fullName>
    </submittedName>
</protein>
<feature type="compositionally biased region" description="Polar residues" evidence="1">
    <location>
        <begin position="151"/>
        <end position="163"/>
    </location>
</feature>
<evidence type="ECO:0000256" key="1">
    <source>
        <dbReference type="SAM" id="MobiDB-lite"/>
    </source>
</evidence>
<reference evidence="2 3" key="1">
    <citation type="submission" date="2015-06" db="EMBL/GenBank/DDBJ databases">
        <title>Draft Whole-Genome Sequence of the Entomopathogenic Bacterium Xenorhabdus khoisanae.</title>
        <authorList>
            <person name="Naidoo S."/>
            <person name="Featherston J."/>
            <person name="Gray V.M."/>
        </authorList>
    </citation>
    <scope>NUCLEOTIDE SEQUENCE [LARGE SCALE GENOMIC DNA]</scope>
    <source>
        <strain evidence="2 3">MCB</strain>
    </source>
</reference>
<sequence>MQISRDIINSRNPYIKKNGQISGYGLSFIINQLPIDVLSRPAKQILSVVSGVASSTSEYKIYKTKRNLSLECGTSIATVRRNLNKAVSAGILTKTYVFDPHVGQQATEYKFTDSFLTVALDCIQAIKGYVRKDIRKIINCVRQIFQGKFKSQMQQIPPDQNEQGAPDQNERQREVKPIDQEEKKKSIPAKPEPFSVSVKTSTTALAERAKTKALDYAESENMKHAERRSLREKLNNLVKRQTFLCARTSSQSTRKNQGASASYRDRIDREAGQARQEAELRFAAAKESGFDPLNTVRNIMSIHFGRKATS</sequence>
<dbReference type="STRING" id="880157.AB204_02495"/>